<reference evidence="2 3" key="1">
    <citation type="journal article" date="2024" name="Nat. Commun.">
        <title>Phylogenomics reveals the evolutionary origins of lichenization in chlorophyte algae.</title>
        <authorList>
            <person name="Puginier C."/>
            <person name="Libourel C."/>
            <person name="Otte J."/>
            <person name="Skaloud P."/>
            <person name="Haon M."/>
            <person name="Grisel S."/>
            <person name="Petersen M."/>
            <person name="Berrin J.G."/>
            <person name="Delaux P.M."/>
            <person name="Dal Grande F."/>
            <person name="Keller J."/>
        </authorList>
    </citation>
    <scope>NUCLEOTIDE SEQUENCE [LARGE SCALE GENOMIC DNA]</scope>
    <source>
        <strain evidence="2 3">SAG 2043</strain>
    </source>
</reference>
<dbReference type="Gene3D" id="3.80.10.10">
    <property type="entry name" value="Ribonuclease Inhibitor"/>
    <property type="match status" value="1"/>
</dbReference>
<comment type="caution">
    <text evidence="2">The sequence shown here is derived from an EMBL/GenBank/DDBJ whole genome shotgun (WGS) entry which is preliminary data.</text>
</comment>
<keyword evidence="3" id="KW-1185">Reference proteome</keyword>
<dbReference type="Proteomes" id="UP001489004">
    <property type="component" value="Unassembled WGS sequence"/>
</dbReference>
<protein>
    <submittedName>
        <fullName evidence="2">Uncharacterized protein</fullName>
    </submittedName>
</protein>
<dbReference type="GO" id="GO:0005930">
    <property type="term" value="C:axoneme"/>
    <property type="evidence" value="ECO:0007669"/>
    <property type="project" value="UniProtKB-SubCell"/>
</dbReference>
<comment type="subcellular location">
    <subcellularLocation>
        <location evidence="1">Cytoplasm</location>
        <location evidence="1">Cytoskeleton</location>
        <location evidence="1">Cilium axoneme</location>
    </subcellularLocation>
</comment>
<dbReference type="InterPro" id="IPR032675">
    <property type="entry name" value="LRR_dom_sf"/>
</dbReference>
<sequence length="157" mass="16944">MLAQAMLTLPDELCQLVAEHLDADNPLLSLDRLRHLFLEGFMMTDLDPFADCTSLQSLGLERISLENGSLAPLALLTNLHNLSLANTLLGSVEPLTTLSKLKDLDLSGTALPDASPLSALTNLQALRINKVHAVGFNVGLLTQLQNLGMAGAWKAWF</sequence>
<name>A0AAW1Q9P5_9CHLO</name>
<organism evidence="2 3">
    <name type="scientific">[Myrmecia] bisecta</name>
    <dbReference type="NCBI Taxonomy" id="41462"/>
    <lineage>
        <taxon>Eukaryota</taxon>
        <taxon>Viridiplantae</taxon>
        <taxon>Chlorophyta</taxon>
        <taxon>core chlorophytes</taxon>
        <taxon>Trebouxiophyceae</taxon>
        <taxon>Trebouxiales</taxon>
        <taxon>Trebouxiaceae</taxon>
        <taxon>Myrmecia</taxon>
    </lineage>
</organism>
<dbReference type="EMBL" id="JALJOR010000005">
    <property type="protein sequence ID" value="KAK9817039.1"/>
    <property type="molecule type" value="Genomic_DNA"/>
</dbReference>
<proteinExistence type="predicted"/>
<dbReference type="SUPFAM" id="SSF52058">
    <property type="entry name" value="L domain-like"/>
    <property type="match status" value="1"/>
</dbReference>
<gene>
    <name evidence="2" type="ORF">WJX72_008787</name>
</gene>
<accession>A0AAW1Q9P5</accession>
<evidence type="ECO:0000313" key="2">
    <source>
        <dbReference type="EMBL" id="KAK9817039.1"/>
    </source>
</evidence>
<evidence type="ECO:0000313" key="3">
    <source>
        <dbReference type="Proteomes" id="UP001489004"/>
    </source>
</evidence>
<dbReference type="AlphaFoldDB" id="A0AAW1Q9P5"/>
<evidence type="ECO:0000256" key="1">
    <source>
        <dbReference type="ARBA" id="ARBA00004430"/>
    </source>
</evidence>